<dbReference type="Pfam" id="PF00107">
    <property type="entry name" value="ADH_zinc_N"/>
    <property type="match status" value="1"/>
</dbReference>
<organism evidence="10 12">
    <name type="scientific">Geotrichum candidum</name>
    <name type="common">Oospora lactis</name>
    <name type="synonym">Dipodascus geotrichum</name>
    <dbReference type="NCBI Taxonomy" id="1173061"/>
    <lineage>
        <taxon>Eukaryota</taxon>
        <taxon>Fungi</taxon>
        <taxon>Dikarya</taxon>
        <taxon>Ascomycota</taxon>
        <taxon>Saccharomycotina</taxon>
        <taxon>Dipodascomycetes</taxon>
        <taxon>Dipodascales</taxon>
        <taxon>Dipodascaceae</taxon>
        <taxon>Geotrichum</taxon>
    </lineage>
</organism>
<dbReference type="InterPro" id="IPR013149">
    <property type="entry name" value="ADH-like_C"/>
</dbReference>
<dbReference type="OrthoDB" id="1879366at2759"/>
<evidence type="ECO:0000256" key="4">
    <source>
        <dbReference type="ARBA" id="ARBA00022723"/>
    </source>
</evidence>
<dbReference type="PROSITE" id="PS00059">
    <property type="entry name" value="ADH_ZINC"/>
    <property type="match status" value="1"/>
</dbReference>
<evidence type="ECO:0000313" key="11">
    <source>
        <dbReference type="EMBL" id="KAF5104288.1"/>
    </source>
</evidence>
<proteinExistence type="inferred from homology"/>
<keyword evidence="6" id="KW-0560">Oxidoreductase</keyword>
<comment type="cofactor">
    <cofactor evidence="1 8">
        <name>Zn(2+)</name>
        <dbReference type="ChEBI" id="CHEBI:29105"/>
    </cofactor>
</comment>
<reference evidence="10 12" key="1">
    <citation type="submission" date="2014-03" db="EMBL/GenBank/DDBJ databases">
        <authorList>
            <person name="Casaregola S."/>
        </authorList>
    </citation>
    <scope>NUCLEOTIDE SEQUENCE [LARGE SCALE GENOMIC DNA]</scope>
    <source>
        <strain evidence="10 12">CLIB 918</strain>
    </source>
</reference>
<evidence type="ECO:0000256" key="2">
    <source>
        <dbReference type="ARBA" id="ARBA00008072"/>
    </source>
</evidence>
<dbReference type="SUPFAM" id="SSF50129">
    <property type="entry name" value="GroES-like"/>
    <property type="match status" value="1"/>
</dbReference>
<gene>
    <name evidence="10" type="ORF">BN980_GECA07s02870g</name>
    <name evidence="11" type="ORF">DV451_000784</name>
</gene>
<dbReference type="EMBL" id="QQZK01000010">
    <property type="protein sequence ID" value="KAF5104288.1"/>
    <property type="molecule type" value="Genomic_DNA"/>
</dbReference>
<dbReference type="InterPro" id="IPR013154">
    <property type="entry name" value="ADH-like_N"/>
</dbReference>
<dbReference type="Proteomes" id="UP000750522">
    <property type="component" value="Unassembled WGS sequence"/>
</dbReference>
<evidence type="ECO:0000256" key="7">
    <source>
        <dbReference type="ARBA" id="ARBA00023027"/>
    </source>
</evidence>
<evidence type="ECO:0000256" key="3">
    <source>
        <dbReference type="ARBA" id="ARBA00013190"/>
    </source>
</evidence>
<dbReference type="PANTHER" id="PTHR42940">
    <property type="entry name" value="ALCOHOL DEHYDROGENASE 1-RELATED"/>
    <property type="match status" value="1"/>
</dbReference>
<name>A0A0J9XBV1_GEOCN</name>
<dbReference type="FunFam" id="3.40.50.720:FF:000039">
    <property type="entry name" value="Alcohol dehydrogenase AdhP"/>
    <property type="match status" value="1"/>
</dbReference>
<evidence type="ECO:0000256" key="1">
    <source>
        <dbReference type="ARBA" id="ARBA00001947"/>
    </source>
</evidence>
<dbReference type="InterPro" id="IPR036291">
    <property type="entry name" value="NAD(P)-bd_dom_sf"/>
</dbReference>
<dbReference type="Proteomes" id="UP000242525">
    <property type="component" value="Unassembled WGS sequence"/>
</dbReference>
<dbReference type="STRING" id="1173061.A0A0J9XBV1"/>
<evidence type="ECO:0000256" key="5">
    <source>
        <dbReference type="ARBA" id="ARBA00022833"/>
    </source>
</evidence>
<dbReference type="CDD" id="cd08297">
    <property type="entry name" value="CAD3"/>
    <property type="match status" value="1"/>
</dbReference>
<evidence type="ECO:0000256" key="6">
    <source>
        <dbReference type="ARBA" id="ARBA00023002"/>
    </source>
</evidence>
<dbReference type="Gene3D" id="3.40.50.720">
    <property type="entry name" value="NAD(P)-binding Rossmann-like Domain"/>
    <property type="match status" value="1"/>
</dbReference>
<reference evidence="11" key="3">
    <citation type="submission" date="2020-01" db="EMBL/GenBank/DDBJ databases">
        <authorList>
            <person name="Perkins V."/>
            <person name="Lessard M.-H."/>
            <person name="Dugat-Bony E."/>
            <person name="Frenette M."/>
            <person name="Labrie S."/>
        </authorList>
    </citation>
    <scope>NUCLEOTIDE SEQUENCE</scope>
    <source>
        <strain evidence="11">LMA-70</strain>
    </source>
</reference>
<dbReference type="AlphaFoldDB" id="A0A0J9XBV1"/>
<dbReference type="EC" id="1.1.1.1" evidence="3"/>
<dbReference type="InterPro" id="IPR020843">
    <property type="entry name" value="ER"/>
</dbReference>
<dbReference type="SUPFAM" id="SSF51735">
    <property type="entry name" value="NAD(P)-binding Rossmann-fold domains"/>
    <property type="match status" value="1"/>
</dbReference>
<evidence type="ECO:0000259" key="9">
    <source>
        <dbReference type="SMART" id="SM00829"/>
    </source>
</evidence>
<keyword evidence="5 8" id="KW-0862">Zinc</keyword>
<accession>A0A0J9XBV1</accession>
<dbReference type="Pfam" id="PF08240">
    <property type="entry name" value="ADH_N"/>
    <property type="match status" value="1"/>
</dbReference>
<dbReference type="GO" id="GO:0005737">
    <property type="term" value="C:cytoplasm"/>
    <property type="evidence" value="ECO:0007669"/>
    <property type="project" value="TreeGrafter"/>
</dbReference>
<keyword evidence="7" id="KW-0520">NAD</keyword>
<evidence type="ECO:0000313" key="10">
    <source>
        <dbReference type="EMBL" id="CDO54319.1"/>
    </source>
</evidence>
<protein>
    <recommendedName>
        <fullName evidence="3">alcohol dehydrogenase</fullName>
        <ecNumber evidence="3">1.1.1.1</ecNumber>
    </recommendedName>
</protein>
<reference evidence="11" key="2">
    <citation type="journal article" date="2020" name="Front. Microbiol.">
        <title>Phenotypic and Genetic Characterization of the Cheese Ripening Yeast Geotrichum candidum.</title>
        <authorList>
            <person name="Perkins V."/>
            <person name="Vignola S."/>
            <person name="Lessard M.H."/>
            <person name="Plante P.L."/>
            <person name="Corbeil J."/>
            <person name="Dugat-Bony E."/>
            <person name="Frenette M."/>
            <person name="Labrie S."/>
        </authorList>
    </citation>
    <scope>NUCLEOTIDE SEQUENCE</scope>
    <source>
        <strain evidence="11">LMA-70</strain>
    </source>
</reference>
<evidence type="ECO:0000313" key="12">
    <source>
        <dbReference type="Proteomes" id="UP000242525"/>
    </source>
</evidence>
<sequence length="351" mass="37060">MTAIPKTQKAIVFEKANGPLLTRDVPVPVPEPDEVLVKLLYSGACHSDLHAWKADWPFPFQYPLIGGHEGTGHVAAVGSNVKGFKIGEAVGVKWVNGTCLDCNFCLQGADGNCPGARYSGFTHPGTFQQYCTVKAAHAARIPDGIDLAEVAPILCAGITVYKALKRSDAIAGDTVVITGAGGGLGSLAVQYAKALGLVVIGIDSGDAKRELFEKLGGDVFVDFKTDDIVKKVIANTPNNEGAPAVVHVAVAEKAIETSLDYVRATGTIVLVGLPADAVTHSPVFGQVLRAVTIRGSLVGNRLDTVEALEFVRRGLVRCPIKIVPASELTNVYTLMEEGKIAGRYVLDLTKF</sequence>
<keyword evidence="12" id="KW-1185">Reference proteome</keyword>
<dbReference type="GO" id="GO:0004022">
    <property type="term" value="F:alcohol dehydrogenase (NAD+) activity"/>
    <property type="evidence" value="ECO:0007669"/>
    <property type="project" value="UniProtKB-EC"/>
</dbReference>
<dbReference type="Gene3D" id="3.90.180.10">
    <property type="entry name" value="Medium-chain alcohol dehydrogenases, catalytic domain"/>
    <property type="match status" value="1"/>
</dbReference>
<comment type="caution">
    <text evidence="10">The sequence shown here is derived from an EMBL/GenBank/DDBJ whole genome shotgun (WGS) entry which is preliminary data.</text>
</comment>
<dbReference type="InterPro" id="IPR011032">
    <property type="entry name" value="GroES-like_sf"/>
</dbReference>
<dbReference type="InterPro" id="IPR002328">
    <property type="entry name" value="ADH_Zn_CS"/>
</dbReference>
<comment type="similarity">
    <text evidence="2 8">Belongs to the zinc-containing alcohol dehydrogenase family.</text>
</comment>
<dbReference type="PANTHER" id="PTHR42940:SF3">
    <property type="entry name" value="ALCOHOL DEHYDROGENASE 1-RELATED"/>
    <property type="match status" value="1"/>
</dbReference>
<evidence type="ECO:0000256" key="8">
    <source>
        <dbReference type="RuleBase" id="RU361277"/>
    </source>
</evidence>
<keyword evidence="4 8" id="KW-0479">Metal-binding</keyword>
<feature type="domain" description="Enoyl reductase (ER)" evidence="9">
    <location>
        <begin position="18"/>
        <end position="346"/>
    </location>
</feature>
<dbReference type="EMBL" id="CCBN010000007">
    <property type="protein sequence ID" value="CDO54319.1"/>
    <property type="molecule type" value="Genomic_DNA"/>
</dbReference>
<dbReference type="GO" id="GO:0008270">
    <property type="term" value="F:zinc ion binding"/>
    <property type="evidence" value="ECO:0007669"/>
    <property type="project" value="InterPro"/>
</dbReference>
<dbReference type="SMART" id="SM00829">
    <property type="entry name" value="PKS_ER"/>
    <property type="match status" value="1"/>
</dbReference>